<dbReference type="InterPro" id="IPR028082">
    <property type="entry name" value="Peripla_BP_I"/>
</dbReference>
<keyword evidence="2" id="KW-0238">DNA-binding</keyword>
<evidence type="ECO:0000256" key="3">
    <source>
        <dbReference type="ARBA" id="ARBA00023163"/>
    </source>
</evidence>
<protein>
    <submittedName>
        <fullName evidence="5">Phosphoserine phosphatase</fullName>
    </submittedName>
</protein>
<sequence>MTKKRRTIALLMDYVRGEYQSEVRFGVERAAETHDVNLLVAFGETLALPGTTASAQNSIYRLIGPETVDGIIVASTTLCHHVGIEGMQRFCRSYAPLPVCSVGMAIEGVPSLVVDNALGIEISVRHMVEDHGRRRVAYIGGPANNEEADVRATAYWRALAERSLPFDERLFAFGAFTIDTGRAAMREILGRGVEFDAVVAANDNMALGAIEVLQARGISVPKDVLVCGFDDVAIARFTKPSLTTIGQPIKRLGARALDTILRMIDGAPVAERSLFPVELALRESCGCGYPAETAGAPSGMARRAPLPPADQRADLERLLEKSVAIPAGSLRGWAGALLSALEEELAGGEAGEGRFLRALEALLDAAGREGAILEHFQGVITLLRERFRPGPGERRDAALEEALERIWHGARVVVGGASVRAEGQKRLNVELASLYLSWSARSFSTCLSLPILRRMMASELPRMQFSRVAVSLYDDAHRDMLKPLFLMEDGLEVDPPSARFPARWLVPPGFLKDGERWSMVALPVAFGDTEKFGVGVLNSGANELVYDALRLQIGSAVKAAALHWEVVRQVELRERLEQEKVRQESVVAARIQTTLVPPLLSVEGLDLCAVMRPAAEVGGDYYDVLATPRGGWLGIGDVAGHGLAAGLVMLMIQSMISALTRSDPEASPGELVSAVNAAVYENVRSRLKRDEHATLLLLRYERDGRVTFAGAHDDIIVCRARTRRCVCIQSSGVWIGALPVIDAMTRDAEFLLEDGDVLVLYSDGVTEARNAHREQFGLERLCATIESAQASPVEAIRDRILRDVDGWCPSPDDDITVVVARYSAPRPLAPGSAGSPT</sequence>
<dbReference type="CDD" id="cd06267">
    <property type="entry name" value="PBP1_LacI_sugar_binding-like"/>
    <property type="match status" value="1"/>
</dbReference>
<evidence type="ECO:0000313" key="6">
    <source>
        <dbReference type="Proteomes" id="UP000075260"/>
    </source>
</evidence>
<dbReference type="OrthoDB" id="4295975at2"/>
<dbReference type="InterPro" id="IPR036457">
    <property type="entry name" value="PPM-type-like_dom_sf"/>
</dbReference>
<dbReference type="RefSeq" id="WP_061613465.1">
    <property type="nucleotide sequence ID" value="NZ_JEMA01001268.1"/>
</dbReference>
<dbReference type="EMBL" id="JEMA01001268">
    <property type="protein sequence ID" value="KYF60589.1"/>
    <property type="molecule type" value="Genomic_DNA"/>
</dbReference>
<dbReference type="PANTHER" id="PTHR30146">
    <property type="entry name" value="LACI-RELATED TRANSCRIPTIONAL REPRESSOR"/>
    <property type="match status" value="1"/>
</dbReference>
<dbReference type="GO" id="GO:0000976">
    <property type="term" value="F:transcription cis-regulatory region binding"/>
    <property type="evidence" value="ECO:0007669"/>
    <property type="project" value="TreeGrafter"/>
</dbReference>
<evidence type="ECO:0000259" key="4">
    <source>
        <dbReference type="SMART" id="SM00331"/>
    </source>
</evidence>
<keyword evidence="1" id="KW-0805">Transcription regulation</keyword>
<dbReference type="GO" id="GO:0003700">
    <property type="term" value="F:DNA-binding transcription factor activity"/>
    <property type="evidence" value="ECO:0007669"/>
    <property type="project" value="TreeGrafter"/>
</dbReference>
<dbReference type="SMART" id="SM00331">
    <property type="entry name" value="PP2C_SIG"/>
    <property type="match status" value="1"/>
</dbReference>
<dbReference type="SUPFAM" id="SSF81606">
    <property type="entry name" value="PP2C-like"/>
    <property type="match status" value="1"/>
</dbReference>
<evidence type="ECO:0000313" key="5">
    <source>
        <dbReference type="EMBL" id="KYF60589.1"/>
    </source>
</evidence>
<organism evidence="5 6">
    <name type="scientific">Sorangium cellulosum</name>
    <name type="common">Polyangium cellulosum</name>
    <dbReference type="NCBI Taxonomy" id="56"/>
    <lineage>
        <taxon>Bacteria</taxon>
        <taxon>Pseudomonadati</taxon>
        <taxon>Myxococcota</taxon>
        <taxon>Polyangia</taxon>
        <taxon>Polyangiales</taxon>
        <taxon>Polyangiaceae</taxon>
        <taxon>Sorangium</taxon>
    </lineage>
</organism>
<dbReference type="Gene3D" id="3.60.40.10">
    <property type="entry name" value="PPM-type phosphatase domain"/>
    <property type="match status" value="1"/>
</dbReference>
<accession>A0A150PY01</accession>
<dbReference type="PANTHER" id="PTHR30146:SF24">
    <property type="entry name" value="XYLOSE OPERON REGULATORY PROTEIN"/>
    <property type="match status" value="1"/>
</dbReference>
<evidence type="ECO:0000256" key="2">
    <source>
        <dbReference type="ARBA" id="ARBA00023125"/>
    </source>
</evidence>
<dbReference type="InterPro" id="IPR001932">
    <property type="entry name" value="PPM-type_phosphatase-like_dom"/>
</dbReference>
<keyword evidence="3" id="KW-0804">Transcription</keyword>
<proteinExistence type="predicted"/>
<dbReference type="AlphaFoldDB" id="A0A150PY01"/>
<dbReference type="Gene3D" id="3.40.50.2300">
    <property type="match status" value="2"/>
</dbReference>
<name>A0A150PY01_SORCE</name>
<evidence type="ECO:0000256" key="1">
    <source>
        <dbReference type="ARBA" id="ARBA00023015"/>
    </source>
</evidence>
<dbReference type="Pfam" id="PF13377">
    <property type="entry name" value="Peripla_BP_3"/>
    <property type="match status" value="1"/>
</dbReference>
<comment type="caution">
    <text evidence="5">The sequence shown here is derived from an EMBL/GenBank/DDBJ whole genome shotgun (WGS) entry which is preliminary data.</text>
</comment>
<dbReference type="Pfam" id="PF07228">
    <property type="entry name" value="SpoIIE"/>
    <property type="match status" value="1"/>
</dbReference>
<dbReference type="SUPFAM" id="SSF53822">
    <property type="entry name" value="Periplasmic binding protein-like I"/>
    <property type="match status" value="1"/>
</dbReference>
<gene>
    <name evidence="5" type="ORF">BE15_17015</name>
</gene>
<dbReference type="Proteomes" id="UP000075260">
    <property type="component" value="Unassembled WGS sequence"/>
</dbReference>
<dbReference type="InterPro" id="IPR046335">
    <property type="entry name" value="LacI/GalR-like_sensor"/>
</dbReference>
<feature type="domain" description="PPM-type phosphatase" evidence="4">
    <location>
        <begin position="602"/>
        <end position="822"/>
    </location>
</feature>
<reference evidence="5 6" key="1">
    <citation type="submission" date="2014-02" db="EMBL/GenBank/DDBJ databases">
        <title>The small core and large imbalanced accessory genome model reveals a collaborative survival strategy of Sorangium cellulosum strains in nature.</title>
        <authorList>
            <person name="Han K."/>
            <person name="Peng R."/>
            <person name="Blom J."/>
            <person name="Li Y.-Z."/>
        </authorList>
    </citation>
    <scope>NUCLEOTIDE SEQUENCE [LARGE SCALE GENOMIC DNA]</scope>
    <source>
        <strain evidence="5 6">So0008-312</strain>
    </source>
</reference>